<dbReference type="InterPro" id="IPR001638">
    <property type="entry name" value="Solute-binding_3/MltF_N"/>
</dbReference>
<dbReference type="PANTHER" id="PTHR22714">
    <property type="entry name" value="PROTEIN CBG02446-RELATED"/>
    <property type="match status" value="1"/>
</dbReference>
<organism evidence="3 4">
    <name type="scientific">Caenorhabditis auriculariae</name>
    <dbReference type="NCBI Taxonomy" id="2777116"/>
    <lineage>
        <taxon>Eukaryota</taxon>
        <taxon>Metazoa</taxon>
        <taxon>Ecdysozoa</taxon>
        <taxon>Nematoda</taxon>
        <taxon>Chromadorea</taxon>
        <taxon>Rhabditida</taxon>
        <taxon>Rhabditina</taxon>
        <taxon>Rhabditomorpha</taxon>
        <taxon>Rhabditoidea</taxon>
        <taxon>Rhabditidae</taxon>
        <taxon>Peloderinae</taxon>
        <taxon>Caenorhabditis</taxon>
    </lineage>
</organism>
<feature type="transmembrane region" description="Helical" evidence="1">
    <location>
        <begin position="192"/>
        <end position="214"/>
    </location>
</feature>
<evidence type="ECO:0000256" key="1">
    <source>
        <dbReference type="SAM" id="Phobius"/>
    </source>
</evidence>
<comment type="caution">
    <text evidence="3">The sequence shown here is derived from an EMBL/GenBank/DDBJ whole genome shotgun (WGS) entry which is preliminary data.</text>
</comment>
<dbReference type="Pfam" id="PF00497">
    <property type="entry name" value="SBP_bac_3"/>
    <property type="match status" value="1"/>
</dbReference>
<dbReference type="AlphaFoldDB" id="A0A8S1HF86"/>
<reference evidence="3" key="1">
    <citation type="submission" date="2020-10" db="EMBL/GenBank/DDBJ databases">
        <authorList>
            <person name="Kikuchi T."/>
        </authorList>
    </citation>
    <scope>NUCLEOTIDE SEQUENCE</scope>
    <source>
        <strain evidence="3">NKZ352</strain>
    </source>
</reference>
<dbReference type="Gene3D" id="3.40.190.10">
    <property type="entry name" value="Periplasmic binding protein-like II"/>
    <property type="match status" value="1"/>
</dbReference>
<dbReference type="OrthoDB" id="5815759at2759"/>
<sequence>MDNVTLQSSLRRKLRVVFARNPPDAFPNCLRFPTLAPNFYCPFPGWCLEVLKIICDAMHVDIEKVISPAVVGGLDWGTLAKVVGEPLQGEKLKNPGSLPKAFRQASSRLLIGRMKALGAVWKNETWTGVLGYLQNDTADTACLMYQMTEKRAQYYQFSYPVTNIQPIFVARRQVQTLSSVLWNAFKPFTYEVWLLFLGTILMFAFALMQSGFMIELYKGILLTALLTSGYQNPFKNSNQAHFVALRQAISANPVVVAKSVSDALDLVDTGKYIYPIQQDSLAMQMSLERCNYVYVSEGMPQQSAYFVFKNDTPLFKDFNREIIMQQYFVQRTFTKYFLEGYQLGKPAKCDSSEYDETEATKPLDLDSVVGIFMVGAIGLGVSIVGFFAEIYHYWHLKLQQRRSRTRTAMNVTNLLNIAKMHFTTRQNYGDIDVMKLVEVLQKSNSSQHLE</sequence>
<keyword evidence="4" id="KW-1185">Reference proteome</keyword>
<protein>
    <recommendedName>
        <fullName evidence="2">Solute-binding protein family 3/N-terminal domain-containing protein</fullName>
    </recommendedName>
</protein>
<evidence type="ECO:0000313" key="4">
    <source>
        <dbReference type="Proteomes" id="UP000835052"/>
    </source>
</evidence>
<dbReference type="PANTHER" id="PTHR22714:SF7">
    <property type="entry name" value="SOLUTE-BINDING PROTEIN FAMILY 3_N-TERMINAL DOMAIN-CONTAINING PROTEIN"/>
    <property type="match status" value="1"/>
</dbReference>
<dbReference type="Proteomes" id="UP000835052">
    <property type="component" value="Unassembled WGS sequence"/>
</dbReference>
<keyword evidence="1" id="KW-0812">Transmembrane</keyword>
<proteinExistence type="predicted"/>
<name>A0A8S1HF86_9PELO</name>
<feature type="domain" description="Solute-binding protein family 3/N-terminal" evidence="2">
    <location>
        <begin position="117"/>
        <end position="322"/>
    </location>
</feature>
<keyword evidence="1" id="KW-1133">Transmembrane helix</keyword>
<gene>
    <name evidence="3" type="ORF">CAUJ_LOCUS10468</name>
</gene>
<dbReference type="InterPro" id="IPR040128">
    <property type="entry name" value="T25E4.2-like"/>
</dbReference>
<feature type="transmembrane region" description="Helical" evidence="1">
    <location>
        <begin position="371"/>
        <end position="394"/>
    </location>
</feature>
<evidence type="ECO:0000313" key="3">
    <source>
        <dbReference type="EMBL" id="CAD6194549.1"/>
    </source>
</evidence>
<keyword evidence="1" id="KW-0472">Membrane</keyword>
<accession>A0A8S1HF86</accession>
<dbReference type="SUPFAM" id="SSF53850">
    <property type="entry name" value="Periplasmic binding protein-like II"/>
    <property type="match status" value="1"/>
</dbReference>
<dbReference type="EMBL" id="CAJGYM010000045">
    <property type="protein sequence ID" value="CAD6194549.1"/>
    <property type="molecule type" value="Genomic_DNA"/>
</dbReference>
<evidence type="ECO:0000259" key="2">
    <source>
        <dbReference type="Pfam" id="PF00497"/>
    </source>
</evidence>